<dbReference type="InterPro" id="IPR001901">
    <property type="entry name" value="Translocase_SecE/Sec61-g"/>
</dbReference>
<comment type="subunit">
    <text evidence="9">Component of the Sec protein translocase complex. Heterotrimer consisting of SecY, SecE and SecG subunits. The heterotrimers can form oligomers, although 1 heterotrimer is thought to be able to translocate proteins. Interacts with the ribosome. Interacts with SecDF, and other proteins may be involved. Interacts with SecA.</text>
</comment>
<evidence type="ECO:0000313" key="10">
    <source>
        <dbReference type="EMBL" id="MDT0619337.1"/>
    </source>
</evidence>
<evidence type="ECO:0000313" key="11">
    <source>
        <dbReference type="Proteomes" id="UP001259982"/>
    </source>
</evidence>
<keyword evidence="8 9" id="KW-0472">Membrane</keyword>
<keyword evidence="6 9" id="KW-1133">Transmembrane helix</keyword>
<dbReference type="Gene3D" id="1.20.5.1030">
    <property type="entry name" value="Preprotein translocase secy subunit"/>
    <property type="match status" value="1"/>
</dbReference>
<sequence length="124" mass="13727">MATQEEHGSSVKDTALLWLAVLVLGGSMFAYYWFEPQYSDLVRVLGMLAGAAVAVFIGLQSATGKTAWSYIQGSRTELRRVVWPGRQETIQTTLMVIVVVMILAVFIWALDVMLGWGVQMLTGR</sequence>
<dbReference type="NCBIfam" id="TIGR00964">
    <property type="entry name" value="secE_bact"/>
    <property type="match status" value="1"/>
</dbReference>
<dbReference type="PRINTS" id="PR01650">
    <property type="entry name" value="SECETRNLCASE"/>
</dbReference>
<keyword evidence="4 9" id="KW-0812">Transmembrane</keyword>
<evidence type="ECO:0000256" key="9">
    <source>
        <dbReference type="HAMAP-Rule" id="MF_00422"/>
    </source>
</evidence>
<evidence type="ECO:0000256" key="2">
    <source>
        <dbReference type="ARBA" id="ARBA00022448"/>
    </source>
</evidence>
<dbReference type="HAMAP" id="MF_00422">
    <property type="entry name" value="SecE"/>
    <property type="match status" value="1"/>
</dbReference>
<evidence type="ECO:0000256" key="4">
    <source>
        <dbReference type="ARBA" id="ARBA00022692"/>
    </source>
</evidence>
<dbReference type="Pfam" id="PF00584">
    <property type="entry name" value="SecE"/>
    <property type="match status" value="1"/>
</dbReference>
<dbReference type="RefSeq" id="WP_311659742.1">
    <property type="nucleotide sequence ID" value="NZ_JAVRHY010000013.1"/>
</dbReference>
<gene>
    <name evidence="9 10" type="primary">secE</name>
    <name evidence="10" type="ORF">RM531_12725</name>
</gene>
<evidence type="ECO:0000256" key="1">
    <source>
        <dbReference type="ARBA" id="ARBA00004370"/>
    </source>
</evidence>
<name>A0ABU3BBZ2_9GAMM</name>
<feature type="transmembrane region" description="Helical" evidence="9">
    <location>
        <begin position="94"/>
        <end position="118"/>
    </location>
</feature>
<proteinExistence type="inferred from homology"/>
<comment type="similarity">
    <text evidence="9">Belongs to the SecE/SEC61-gamma family.</text>
</comment>
<dbReference type="Proteomes" id="UP001259982">
    <property type="component" value="Unassembled WGS sequence"/>
</dbReference>
<dbReference type="PANTHER" id="PTHR33910">
    <property type="entry name" value="PROTEIN TRANSLOCASE SUBUNIT SECE"/>
    <property type="match status" value="1"/>
</dbReference>
<feature type="transmembrane region" description="Helical" evidence="9">
    <location>
        <begin position="41"/>
        <end position="59"/>
    </location>
</feature>
<evidence type="ECO:0000256" key="8">
    <source>
        <dbReference type="ARBA" id="ARBA00023136"/>
    </source>
</evidence>
<keyword evidence="7 9" id="KW-0811">Translocation</keyword>
<feature type="transmembrane region" description="Helical" evidence="9">
    <location>
        <begin position="15"/>
        <end position="34"/>
    </location>
</feature>
<reference evidence="10 11" key="1">
    <citation type="submission" date="2023-09" db="EMBL/GenBank/DDBJ databases">
        <authorList>
            <person name="Rey-Velasco X."/>
        </authorList>
    </citation>
    <scope>NUCLEOTIDE SEQUENCE [LARGE SCALE GENOMIC DNA]</scope>
    <source>
        <strain evidence="10 11">P385</strain>
    </source>
</reference>
<keyword evidence="2 9" id="KW-0813">Transport</keyword>
<protein>
    <recommendedName>
        <fullName evidence="9">Protein translocase subunit SecE</fullName>
    </recommendedName>
</protein>
<comment type="subcellular location">
    <subcellularLocation>
        <location evidence="1">Membrane</location>
    </subcellularLocation>
</comment>
<evidence type="ECO:0000256" key="5">
    <source>
        <dbReference type="ARBA" id="ARBA00022927"/>
    </source>
</evidence>
<keyword evidence="5 9" id="KW-0653">Protein transport</keyword>
<comment type="caution">
    <text evidence="9">Lacks conserved residue(s) required for the propagation of feature annotation.</text>
</comment>
<dbReference type="InterPro" id="IPR038379">
    <property type="entry name" value="SecE_sf"/>
</dbReference>
<organism evidence="10 11">
    <name type="scientific">Spectribacter acetivorans</name>
    <dbReference type="NCBI Taxonomy" id="3075603"/>
    <lineage>
        <taxon>Bacteria</taxon>
        <taxon>Pseudomonadati</taxon>
        <taxon>Pseudomonadota</taxon>
        <taxon>Gammaproteobacteria</taxon>
        <taxon>Salinisphaerales</taxon>
        <taxon>Salinisphaeraceae</taxon>
        <taxon>Spectribacter</taxon>
    </lineage>
</organism>
<evidence type="ECO:0000256" key="7">
    <source>
        <dbReference type="ARBA" id="ARBA00023010"/>
    </source>
</evidence>
<evidence type="ECO:0000256" key="6">
    <source>
        <dbReference type="ARBA" id="ARBA00022989"/>
    </source>
</evidence>
<comment type="caution">
    <text evidence="10">The sequence shown here is derived from an EMBL/GenBank/DDBJ whole genome shotgun (WGS) entry which is preliminary data.</text>
</comment>
<keyword evidence="11" id="KW-1185">Reference proteome</keyword>
<evidence type="ECO:0000256" key="3">
    <source>
        <dbReference type="ARBA" id="ARBA00022475"/>
    </source>
</evidence>
<dbReference type="PANTHER" id="PTHR33910:SF1">
    <property type="entry name" value="PROTEIN TRANSLOCASE SUBUNIT SECE"/>
    <property type="match status" value="1"/>
</dbReference>
<dbReference type="InterPro" id="IPR005807">
    <property type="entry name" value="SecE_bac"/>
</dbReference>
<dbReference type="EMBL" id="JAVRHY010000013">
    <property type="protein sequence ID" value="MDT0619337.1"/>
    <property type="molecule type" value="Genomic_DNA"/>
</dbReference>
<keyword evidence="3 9" id="KW-1003">Cell membrane</keyword>
<dbReference type="PROSITE" id="PS01067">
    <property type="entry name" value="SECE_SEC61G"/>
    <property type="match status" value="1"/>
</dbReference>
<comment type="function">
    <text evidence="9">Essential subunit of the Sec protein translocation channel SecYEG. Clamps together the 2 halves of SecY. May contact the channel plug during translocation.</text>
</comment>
<accession>A0ABU3BBZ2</accession>